<dbReference type="PROSITE" id="PS51747">
    <property type="entry name" value="CYT_DCMP_DEAMINASES_2"/>
    <property type="match status" value="1"/>
</dbReference>
<evidence type="ECO:0000313" key="5">
    <source>
        <dbReference type="Proteomes" id="UP000034075"/>
    </source>
</evidence>
<proteinExistence type="predicted"/>
<dbReference type="InterPro" id="IPR016193">
    <property type="entry name" value="Cytidine_deaminase-like"/>
</dbReference>
<dbReference type="PANTHER" id="PTHR11079">
    <property type="entry name" value="CYTOSINE DEAMINASE FAMILY MEMBER"/>
    <property type="match status" value="1"/>
</dbReference>
<dbReference type="InterPro" id="IPR016192">
    <property type="entry name" value="APOBEC/CMP_deaminase_Zn-bd"/>
</dbReference>
<protein>
    <submittedName>
        <fullName evidence="4">CMP/dCMP deaminase zinc-binding protein</fullName>
    </submittedName>
</protein>
<dbReference type="EMBL" id="LBSF01000031">
    <property type="protein sequence ID" value="KKQ11355.1"/>
    <property type="molecule type" value="Genomic_DNA"/>
</dbReference>
<dbReference type="Gene3D" id="3.40.140.10">
    <property type="entry name" value="Cytidine Deaminase, domain 2"/>
    <property type="match status" value="1"/>
</dbReference>
<reference evidence="4 5" key="1">
    <citation type="journal article" date="2015" name="Nature">
        <title>rRNA introns, odd ribosomes, and small enigmatic genomes across a large radiation of phyla.</title>
        <authorList>
            <person name="Brown C.T."/>
            <person name="Hug L.A."/>
            <person name="Thomas B.C."/>
            <person name="Sharon I."/>
            <person name="Castelle C.J."/>
            <person name="Singh A."/>
            <person name="Wilkins M.J."/>
            <person name="Williams K.H."/>
            <person name="Banfield J.F."/>
        </authorList>
    </citation>
    <scope>NUCLEOTIDE SEQUENCE [LARGE SCALE GENOMIC DNA]</scope>
</reference>
<evidence type="ECO:0000313" key="4">
    <source>
        <dbReference type="EMBL" id="KKQ11355.1"/>
    </source>
</evidence>
<dbReference type="CDD" id="cd01285">
    <property type="entry name" value="nucleoside_deaminase"/>
    <property type="match status" value="1"/>
</dbReference>
<dbReference type="AlphaFoldDB" id="A0A0G0FCW5"/>
<dbReference type="Pfam" id="PF00383">
    <property type="entry name" value="dCMP_cyt_deam_1"/>
    <property type="match status" value="1"/>
</dbReference>
<dbReference type="GO" id="GO:0006152">
    <property type="term" value="P:purine nucleoside catabolic process"/>
    <property type="evidence" value="ECO:0007669"/>
    <property type="project" value="TreeGrafter"/>
</dbReference>
<accession>A0A0G0FCW5</accession>
<dbReference type="InterPro" id="IPR002125">
    <property type="entry name" value="CMP_dCMP_dom"/>
</dbReference>
<evidence type="ECO:0000259" key="3">
    <source>
        <dbReference type="PROSITE" id="PS51747"/>
    </source>
</evidence>
<dbReference type="PROSITE" id="PS00903">
    <property type="entry name" value="CYT_DCMP_DEAMINASES_1"/>
    <property type="match status" value="1"/>
</dbReference>
<comment type="caution">
    <text evidence="4">The sequence shown here is derived from an EMBL/GenBank/DDBJ whole genome shotgun (WGS) entry which is preliminary data.</text>
</comment>
<dbReference type="PATRIC" id="fig|1619091.4.peg.408"/>
<keyword evidence="2" id="KW-0862">Zinc</keyword>
<dbReference type="PANTHER" id="PTHR11079:SF161">
    <property type="entry name" value="CMP_DCMP-TYPE DEAMINASE DOMAIN-CONTAINING PROTEIN"/>
    <property type="match status" value="1"/>
</dbReference>
<name>A0A0G0FCW5_9BACT</name>
<evidence type="ECO:0000256" key="1">
    <source>
        <dbReference type="ARBA" id="ARBA00022723"/>
    </source>
</evidence>
<dbReference type="Proteomes" id="UP000034075">
    <property type="component" value="Unassembled WGS sequence"/>
</dbReference>
<keyword evidence="1" id="KW-0479">Metal-binding</keyword>
<dbReference type="GO" id="GO:0047974">
    <property type="term" value="F:guanosine deaminase activity"/>
    <property type="evidence" value="ECO:0007669"/>
    <property type="project" value="TreeGrafter"/>
</dbReference>
<sequence length="146" mass="16652">MNEFMQIAIEEARYGINHKHGGPFGCVIVKDGKVVARAHNEVVRRKDATNHAEIRAIQLASKKLRNFDLSECELYVTGRPCPMCKAALKWAKISKVYFGCDYEDAKDIGFEEEKGDGINGYTEMPLDTELCKGIYEEYKKMPHILY</sequence>
<dbReference type="SUPFAM" id="SSF53927">
    <property type="entry name" value="Cytidine deaminase-like"/>
    <property type="match status" value="1"/>
</dbReference>
<gene>
    <name evidence="4" type="ORF">US24_C0031G0002</name>
</gene>
<organism evidence="4 5">
    <name type="scientific">candidate division WS6 bacterium GW2011_GWC2_36_7</name>
    <dbReference type="NCBI Taxonomy" id="1619091"/>
    <lineage>
        <taxon>Bacteria</taxon>
        <taxon>Candidatus Dojkabacteria</taxon>
    </lineage>
</organism>
<dbReference type="GO" id="GO:0008270">
    <property type="term" value="F:zinc ion binding"/>
    <property type="evidence" value="ECO:0007669"/>
    <property type="project" value="InterPro"/>
</dbReference>
<evidence type="ECO:0000256" key="2">
    <source>
        <dbReference type="ARBA" id="ARBA00022833"/>
    </source>
</evidence>
<feature type="domain" description="CMP/dCMP-type deaminase" evidence="3">
    <location>
        <begin position="1"/>
        <end position="121"/>
    </location>
</feature>